<feature type="transmembrane region" description="Helical" evidence="6">
    <location>
        <begin position="425"/>
        <end position="446"/>
    </location>
</feature>
<dbReference type="InterPro" id="IPR020846">
    <property type="entry name" value="MFS_dom"/>
</dbReference>
<keyword evidence="3 6" id="KW-0812">Transmembrane</keyword>
<feature type="transmembrane region" description="Helical" evidence="6">
    <location>
        <begin position="105"/>
        <end position="124"/>
    </location>
</feature>
<evidence type="ECO:0000313" key="8">
    <source>
        <dbReference type="EMBL" id="CEO58141.1"/>
    </source>
</evidence>
<keyword evidence="2" id="KW-0813">Transport</keyword>
<evidence type="ECO:0000256" key="6">
    <source>
        <dbReference type="SAM" id="Phobius"/>
    </source>
</evidence>
<dbReference type="InterPro" id="IPR011701">
    <property type="entry name" value="MFS"/>
</dbReference>
<dbReference type="SUPFAM" id="SSF103473">
    <property type="entry name" value="MFS general substrate transporter"/>
    <property type="match status" value="1"/>
</dbReference>
<feature type="transmembrane region" description="Helical" evidence="6">
    <location>
        <begin position="266"/>
        <end position="286"/>
    </location>
</feature>
<dbReference type="Pfam" id="PF07690">
    <property type="entry name" value="MFS_1"/>
    <property type="match status" value="1"/>
</dbReference>
<gene>
    <name evidence="8" type="ORF">BN869_000014199_1</name>
</gene>
<evidence type="ECO:0000256" key="3">
    <source>
        <dbReference type="ARBA" id="ARBA00022692"/>
    </source>
</evidence>
<feature type="transmembrane region" description="Helical" evidence="6">
    <location>
        <begin position="35"/>
        <end position="52"/>
    </location>
</feature>
<dbReference type="PROSITE" id="PS50850">
    <property type="entry name" value="MFS"/>
    <property type="match status" value="1"/>
</dbReference>
<protein>
    <recommendedName>
        <fullName evidence="7">Major facilitator superfamily (MFS) profile domain-containing protein</fullName>
    </recommendedName>
</protein>
<proteinExistence type="predicted"/>
<keyword evidence="5 6" id="KW-0472">Membrane</keyword>
<feature type="transmembrane region" description="Helical" evidence="6">
    <location>
        <begin position="392"/>
        <end position="413"/>
    </location>
</feature>
<dbReference type="EMBL" id="CDPU01000383">
    <property type="protein sequence ID" value="CEO58141.1"/>
    <property type="molecule type" value="Genomic_DNA"/>
</dbReference>
<dbReference type="FunFam" id="1.20.1250.20:FF:000057">
    <property type="entry name" value="MFS general substrate transporter"/>
    <property type="match status" value="1"/>
</dbReference>
<feature type="transmembrane region" description="Helical" evidence="6">
    <location>
        <begin position="75"/>
        <end position="93"/>
    </location>
</feature>
<feature type="domain" description="Major facilitator superfamily (MFS) profile" evidence="7">
    <location>
        <begin position="39"/>
        <end position="450"/>
    </location>
</feature>
<feature type="transmembrane region" description="Helical" evidence="6">
    <location>
        <begin position="331"/>
        <end position="352"/>
    </location>
</feature>
<evidence type="ECO:0000259" key="7">
    <source>
        <dbReference type="PROSITE" id="PS50850"/>
    </source>
</evidence>
<reference evidence="8" key="1">
    <citation type="submission" date="2015-01" db="EMBL/GenBank/DDBJ databases">
        <authorList>
            <person name="Durling Mikael"/>
        </authorList>
    </citation>
    <scope>NUCLEOTIDE SEQUENCE</scope>
</reference>
<dbReference type="Gene3D" id="1.20.1250.20">
    <property type="entry name" value="MFS general substrate transporter like domains"/>
    <property type="match status" value="2"/>
</dbReference>
<evidence type="ECO:0000256" key="4">
    <source>
        <dbReference type="ARBA" id="ARBA00022989"/>
    </source>
</evidence>
<evidence type="ECO:0000256" key="2">
    <source>
        <dbReference type="ARBA" id="ARBA00022448"/>
    </source>
</evidence>
<dbReference type="GO" id="GO:0022857">
    <property type="term" value="F:transmembrane transporter activity"/>
    <property type="evidence" value="ECO:0007669"/>
    <property type="project" value="InterPro"/>
</dbReference>
<dbReference type="InterPro" id="IPR036259">
    <property type="entry name" value="MFS_trans_sf"/>
</dbReference>
<evidence type="ECO:0000256" key="1">
    <source>
        <dbReference type="ARBA" id="ARBA00004141"/>
    </source>
</evidence>
<keyword evidence="4 6" id="KW-1133">Transmembrane helix</keyword>
<sequence>MSEHDTEKYDATHIETTQVPVRLDPQKCKNVRRKIDLWLMPMLWIIYLLSYVDRTNIGLARVAGMAEDLGLTDNQYFLTVALFIIAYVVAEVPSNMILARSQPSIYISILMFLWGAVAALLALVRTPAQLIGLRFLLGVFEAGFTVARSALSDFDMVTAIPHIISAAVFSGAFGSLISAGITSGLDGVHGIAGWRWLFIVEGVTTCAVALISPFILLDYPQTTKKFTQEERDIAYYRLLEDGVSSPTNNRLGHFKAFTLAVRDWRVWLLGFAYMSILSGFSFTYFFPTLVRGLGYQDRTMAQLMTAPLFLVALVVAIPTCWVADRMPDKRIIFIVTALAVGVIFDALAASIVSNVPRYIFLCFINSATYTASPLALSYSSTCLSPVEPEKRAVALALINGLANLAQLYGSAVFPTKDAPRYLTGFTVFTVLMFVGVLAYAAAHVLFKKYPFKATSSHVSYS</sequence>
<dbReference type="GO" id="GO:0016020">
    <property type="term" value="C:membrane"/>
    <property type="evidence" value="ECO:0007669"/>
    <property type="project" value="UniProtKB-SubCell"/>
</dbReference>
<accession>A0A0B7KTA7</accession>
<feature type="transmembrane region" description="Helical" evidence="6">
    <location>
        <begin position="358"/>
        <end position="380"/>
    </location>
</feature>
<feature type="transmembrane region" description="Helical" evidence="6">
    <location>
        <begin position="130"/>
        <end position="151"/>
    </location>
</feature>
<dbReference type="PANTHER" id="PTHR43791:SF38">
    <property type="entry name" value="MAJOR FACILITATOR SUPERFAMILY (MFS) PROFILE DOMAIN-CONTAINING PROTEIN"/>
    <property type="match status" value="1"/>
</dbReference>
<feature type="transmembrane region" description="Helical" evidence="6">
    <location>
        <begin position="194"/>
        <end position="217"/>
    </location>
</feature>
<feature type="transmembrane region" description="Helical" evidence="6">
    <location>
        <begin position="163"/>
        <end position="182"/>
    </location>
</feature>
<dbReference type="PANTHER" id="PTHR43791">
    <property type="entry name" value="PERMEASE-RELATED"/>
    <property type="match status" value="1"/>
</dbReference>
<organism evidence="8">
    <name type="scientific">Bionectria ochroleuca</name>
    <name type="common">Gliocladium roseum</name>
    <dbReference type="NCBI Taxonomy" id="29856"/>
    <lineage>
        <taxon>Eukaryota</taxon>
        <taxon>Fungi</taxon>
        <taxon>Dikarya</taxon>
        <taxon>Ascomycota</taxon>
        <taxon>Pezizomycotina</taxon>
        <taxon>Sordariomycetes</taxon>
        <taxon>Hypocreomycetidae</taxon>
        <taxon>Hypocreales</taxon>
        <taxon>Bionectriaceae</taxon>
        <taxon>Clonostachys</taxon>
    </lineage>
</organism>
<dbReference type="AlphaFoldDB" id="A0A0B7KTA7"/>
<feature type="transmembrane region" description="Helical" evidence="6">
    <location>
        <begin position="306"/>
        <end position="324"/>
    </location>
</feature>
<comment type="subcellular location">
    <subcellularLocation>
        <location evidence="1">Membrane</location>
        <topology evidence="1">Multi-pass membrane protein</topology>
    </subcellularLocation>
</comment>
<evidence type="ECO:0000256" key="5">
    <source>
        <dbReference type="ARBA" id="ARBA00023136"/>
    </source>
</evidence>
<name>A0A0B7KTA7_BIOOC</name>